<keyword evidence="9" id="KW-0966">Cell projection</keyword>
<dbReference type="STRING" id="206506.AAV32_11360"/>
<protein>
    <submittedName>
        <fullName evidence="9">Flagellar motor protein MotB</fullName>
    </submittedName>
</protein>
<evidence type="ECO:0000313" key="9">
    <source>
        <dbReference type="EMBL" id="KKO71437.1"/>
    </source>
</evidence>
<dbReference type="CDD" id="cd07185">
    <property type="entry name" value="OmpA_C-like"/>
    <property type="match status" value="1"/>
</dbReference>
<dbReference type="PANTHER" id="PTHR30329">
    <property type="entry name" value="STATOR ELEMENT OF FLAGELLAR MOTOR COMPLEX"/>
    <property type="match status" value="1"/>
</dbReference>
<dbReference type="NCBIfam" id="NF006548">
    <property type="entry name" value="PRK09041.1"/>
    <property type="match status" value="1"/>
</dbReference>
<dbReference type="RefSeq" id="WP_068371887.1">
    <property type="nucleotide sequence ID" value="NZ_CP033936.1"/>
</dbReference>
<dbReference type="PROSITE" id="PS51123">
    <property type="entry name" value="OMPA_2"/>
    <property type="match status" value="1"/>
</dbReference>
<keyword evidence="6 7" id="KW-0472">Membrane</keyword>
<evidence type="ECO:0000256" key="3">
    <source>
        <dbReference type="ARBA" id="ARBA00022475"/>
    </source>
</evidence>
<sequence>MDLQRPVIRIKSRKRHGKAHHGGSWKIAYADFMTAMMALFLVLWLLGILPEKSRAGLAEYFRMPLRTAVENGSVLPAHPVSPIRGGGRQINETQAGLQQAPASAIAVLSESEKRDLRRLETFRHRLNDLIEQNRKLREFKPQLRIDMTAEGLRLQIVDSENRPMFASGSAEVLPHMREILRELAPVFNELPNRISLSGHTDARPFSGGERGYSNWELSTERANASRRELVAGGMQEDKIMRVLGMSASMPLVREDPYADMNRRISLVLLNATTQRRLEAENASAGLAADGGVPLDAAHPEQALRDIEDVVPAAEAQGSGQRN</sequence>
<dbReference type="PATRIC" id="fig|206506.3.peg.2422"/>
<comment type="similarity">
    <text evidence="2">Belongs to the MotB family.</text>
</comment>
<keyword evidence="4" id="KW-0812">Transmembrane</keyword>
<accession>A0A171KRC0</accession>
<dbReference type="Proteomes" id="UP000078084">
    <property type="component" value="Unassembled WGS sequence"/>
</dbReference>
<keyword evidence="9" id="KW-0969">Cilium</keyword>
<dbReference type="Pfam" id="PF00691">
    <property type="entry name" value="OmpA"/>
    <property type="match status" value="1"/>
</dbReference>
<dbReference type="EMBL" id="LBNE01000007">
    <property type="protein sequence ID" value="KKO71437.1"/>
    <property type="molecule type" value="Genomic_DNA"/>
</dbReference>
<dbReference type="SUPFAM" id="SSF103088">
    <property type="entry name" value="OmpA-like"/>
    <property type="match status" value="1"/>
</dbReference>
<feature type="domain" description="OmpA-like" evidence="8">
    <location>
        <begin position="152"/>
        <end position="272"/>
    </location>
</feature>
<dbReference type="InterPro" id="IPR006665">
    <property type="entry name" value="OmpA-like"/>
</dbReference>
<dbReference type="AlphaFoldDB" id="A0A171KRC0"/>
<dbReference type="PANTHER" id="PTHR30329:SF18">
    <property type="entry name" value="MOTILITY PROTEIN B"/>
    <property type="match status" value="1"/>
</dbReference>
<evidence type="ECO:0000256" key="2">
    <source>
        <dbReference type="ARBA" id="ARBA00008914"/>
    </source>
</evidence>
<dbReference type="Gene3D" id="3.30.1330.60">
    <property type="entry name" value="OmpA-like domain"/>
    <property type="match status" value="1"/>
</dbReference>
<comment type="subcellular location">
    <subcellularLocation>
        <location evidence="1">Cell membrane</location>
        <topology evidence="1">Single-pass membrane protein</topology>
    </subcellularLocation>
</comment>
<evidence type="ECO:0000256" key="6">
    <source>
        <dbReference type="ARBA" id="ARBA00023136"/>
    </source>
</evidence>
<dbReference type="OrthoDB" id="9809186at2"/>
<keyword evidence="3" id="KW-1003">Cell membrane</keyword>
<dbReference type="GO" id="GO:0005886">
    <property type="term" value="C:plasma membrane"/>
    <property type="evidence" value="ECO:0007669"/>
    <property type="project" value="UniProtKB-SubCell"/>
</dbReference>
<evidence type="ECO:0000313" key="10">
    <source>
        <dbReference type="Proteomes" id="UP000078084"/>
    </source>
</evidence>
<gene>
    <name evidence="9" type="primary">motB</name>
    <name evidence="9" type="ORF">AAV32_11360</name>
</gene>
<organism evidence="9 10">
    <name type="scientific">Kerstersia gyiorum</name>
    <dbReference type="NCBI Taxonomy" id="206506"/>
    <lineage>
        <taxon>Bacteria</taxon>
        <taxon>Pseudomonadati</taxon>
        <taxon>Pseudomonadota</taxon>
        <taxon>Betaproteobacteria</taxon>
        <taxon>Burkholderiales</taxon>
        <taxon>Alcaligenaceae</taxon>
        <taxon>Kerstersia</taxon>
    </lineage>
</organism>
<dbReference type="Pfam" id="PF13677">
    <property type="entry name" value="MotB_plug"/>
    <property type="match status" value="1"/>
</dbReference>
<dbReference type="InterPro" id="IPR036737">
    <property type="entry name" value="OmpA-like_sf"/>
</dbReference>
<name>A0A171KRC0_9BURK</name>
<evidence type="ECO:0000259" key="8">
    <source>
        <dbReference type="PROSITE" id="PS51123"/>
    </source>
</evidence>
<keyword evidence="9" id="KW-0282">Flagellum</keyword>
<proteinExistence type="inferred from homology"/>
<keyword evidence="5" id="KW-1133">Transmembrane helix</keyword>
<keyword evidence="10" id="KW-1185">Reference proteome</keyword>
<evidence type="ECO:0000256" key="4">
    <source>
        <dbReference type="ARBA" id="ARBA00022692"/>
    </source>
</evidence>
<evidence type="ECO:0000256" key="7">
    <source>
        <dbReference type="PROSITE-ProRule" id="PRU00473"/>
    </source>
</evidence>
<evidence type="ECO:0000256" key="5">
    <source>
        <dbReference type="ARBA" id="ARBA00022989"/>
    </source>
</evidence>
<dbReference type="InterPro" id="IPR025713">
    <property type="entry name" value="MotB-like_N_dom"/>
</dbReference>
<reference evidence="9 10" key="1">
    <citation type="submission" date="2015-04" db="EMBL/GenBank/DDBJ databases">
        <title>Genome sequence of Kerstersia gyiorum CG1.</title>
        <authorList>
            <person name="Greninger A.L."/>
            <person name="Kozyreva V."/>
            <person name="Chaturvedi V."/>
        </authorList>
    </citation>
    <scope>NUCLEOTIDE SEQUENCE [LARGE SCALE GENOMIC DNA]</scope>
    <source>
        <strain evidence="9 10">CG1</strain>
    </source>
</reference>
<comment type="caution">
    <text evidence="9">The sequence shown here is derived from an EMBL/GenBank/DDBJ whole genome shotgun (WGS) entry which is preliminary data.</text>
</comment>
<dbReference type="InterPro" id="IPR050330">
    <property type="entry name" value="Bact_OuterMem_StrucFunc"/>
</dbReference>
<evidence type="ECO:0000256" key="1">
    <source>
        <dbReference type="ARBA" id="ARBA00004162"/>
    </source>
</evidence>